<reference evidence="1 3" key="1">
    <citation type="journal article" date="2016" name="Genome Announc.">
        <title>Complete Genome Sequence of the Amino Acid-Fermenting Clostridium propionicum X2 (DSM 1682).</title>
        <authorList>
            <person name="Poehlein A."/>
            <person name="Schlien K."/>
            <person name="Chowdhury N.P."/>
            <person name="Gottschalk G."/>
            <person name="Buckel W."/>
            <person name="Daniel R."/>
        </authorList>
    </citation>
    <scope>NUCLEOTIDE SEQUENCE [LARGE SCALE GENOMIC DNA]</scope>
    <source>
        <strain evidence="1 3">X2</strain>
    </source>
</reference>
<evidence type="ECO:0000313" key="3">
    <source>
        <dbReference type="Proteomes" id="UP000068026"/>
    </source>
</evidence>
<reference evidence="4" key="3">
    <citation type="submission" date="2016-11" db="EMBL/GenBank/DDBJ databases">
        <authorList>
            <person name="Jaros S."/>
            <person name="Januszkiewicz K."/>
            <person name="Wedrychowicz H."/>
        </authorList>
    </citation>
    <scope>NUCLEOTIDE SEQUENCE [LARGE SCALE GENOMIC DNA]</scope>
    <source>
        <strain evidence="4">DSM 1682</strain>
    </source>
</reference>
<proteinExistence type="predicted"/>
<dbReference type="RefSeq" id="WP_157881671.1">
    <property type="nucleotide sequence ID" value="NZ_CP014223.1"/>
</dbReference>
<dbReference type="OrthoDB" id="2060059at2"/>
<sequence>MFNFKDELSRYQPILELDQIEEALQPNQLKDLVDILEHIAKDKNISPSQE</sequence>
<evidence type="ECO:0000313" key="4">
    <source>
        <dbReference type="Proteomes" id="UP000184204"/>
    </source>
</evidence>
<dbReference type="AlphaFoldDB" id="A0A0X8VA06"/>
<reference evidence="3" key="2">
    <citation type="submission" date="2016-01" db="EMBL/GenBank/DDBJ databases">
        <authorList>
            <person name="Poehlein A."/>
            <person name="Schlien K."/>
            <person name="Gottschalk G."/>
            <person name="Buckel W."/>
            <person name="Daniel R."/>
        </authorList>
    </citation>
    <scope>NUCLEOTIDE SEQUENCE [LARGE SCALE GENOMIC DNA]</scope>
    <source>
        <strain evidence="3">X2</strain>
    </source>
</reference>
<reference evidence="2" key="4">
    <citation type="submission" date="2016-11" db="EMBL/GenBank/DDBJ databases">
        <authorList>
            <person name="Varghese N."/>
            <person name="Submissions S."/>
        </authorList>
    </citation>
    <scope>NUCLEOTIDE SEQUENCE</scope>
    <source>
        <strain evidence="2">DSM 1682</strain>
    </source>
</reference>
<organism evidence="2 4">
    <name type="scientific">Anaerotignum propionicum DSM 1682</name>
    <dbReference type="NCBI Taxonomy" id="991789"/>
    <lineage>
        <taxon>Bacteria</taxon>
        <taxon>Bacillati</taxon>
        <taxon>Bacillota</taxon>
        <taxon>Clostridia</taxon>
        <taxon>Lachnospirales</taxon>
        <taxon>Anaerotignaceae</taxon>
        <taxon>Anaerotignum</taxon>
    </lineage>
</organism>
<protein>
    <submittedName>
        <fullName evidence="2">Uncharacterized protein</fullName>
    </submittedName>
</protein>
<gene>
    <name evidence="1" type="ORF">CPRO_21820</name>
    <name evidence="2" type="ORF">SAMN02745151_01957</name>
</gene>
<accession>A0A0X8VA06</accession>
<evidence type="ECO:0000313" key="1">
    <source>
        <dbReference type="EMBL" id="AMJ41762.1"/>
    </source>
</evidence>
<dbReference type="EMBL" id="CP014223">
    <property type="protein sequence ID" value="AMJ41762.1"/>
    <property type="molecule type" value="Genomic_DNA"/>
</dbReference>
<dbReference type="Proteomes" id="UP000184204">
    <property type="component" value="Unassembled WGS sequence"/>
</dbReference>
<dbReference type="KEGG" id="cpro:CPRO_21820"/>
<dbReference type="Proteomes" id="UP000068026">
    <property type="component" value="Chromosome"/>
</dbReference>
<evidence type="ECO:0000313" key="2">
    <source>
        <dbReference type="EMBL" id="SHE84036.1"/>
    </source>
</evidence>
<name>A0A0X8VA06_ANAPI</name>
<dbReference type="EMBL" id="FQUA01000008">
    <property type="protein sequence ID" value="SHE84036.1"/>
    <property type="molecule type" value="Genomic_DNA"/>
</dbReference>
<keyword evidence="3" id="KW-1185">Reference proteome</keyword>